<dbReference type="InterPro" id="IPR052916">
    <property type="entry name" value="Type-I_RE_MTase_Subunit"/>
</dbReference>
<dbReference type="Gene3D" id="1.20.1260.30">
    <property type="match status" value="1"/>
</dbReference>
<evidence type="ECO:0000256" key="8">
    <source>
        <dbReference type="SAM" id="Coils"/>
    </source>
</evidence>
<comment type="similarity">
    <text evidence="1">Belongs to the N(4)/N(6)-methyltransferase family.</text>
</comment>
<dbReference type="Proteomes" id="UP000245539">
    <property type="component" value="Unassembled WGS sequence"/>
</dbReference>
<dbReference type="Pfam" id="PF12161">
    <property type="entry name" value="HsdM_N"/>
    <property type="match status" value="1"/>
</dbReference>
<dbReference type="PRINTS" id="PR00507">
    <property type="entry name" value="N12N6MTFRASE"/>
</dbReference>
<feature type="coiled-coil region" evidence="8">
    <location>
        <begin position="661"/>
        <end position="688"/>
    </location>
</feature>
<evidence type="ECO:0000259" key="9">
    <source>
        <dbReference type="Pfam" id="PF02384"/>
    </source>
</evidence>
<comment type="catalytic activity">
    <reaction evidence="7">
        <text>a 2'-deoxyadenosine in DNA + S-adenosyl-L-methionine = an N(6)-methyl-2'-deoxyadenosine in DNA + S-adenosyl-L-homocysteine + H(+)</text>
        <dbReference type="Rhea" id="RHEA:15197"/>
        <dbReference type="Rhea" id="RHEA-COMP:12418"/>
        <dbReference type="Rhea" id="RHEA-COMP:12419"/>
        <dbReference type="ChEBI" id="CHEBI:15378"/>
        <dbReference type="ChEBI" id="CHEBI:57856"/>
        <dbReference type="ChEBI" id="CHEBI:59789"/>
        <dbReference type="ChEBI" id="CHEBI:90615"/>
        <dbReference type="ChEBI" id="CHEBI:90616"/>
        <dbReference type="EC" id="2.1.1.72"/>
    </reaction>
</comment>
<accession>A0A317C374</accession>
<reference evidence="11 12" key="1">
    <citation type="submission" date="2018-05" db="EMBL/GenBank/DDBJ databases">
        <title>Leucothrix arctica sp. nov., isolated from Arctic seawater.</title>
        <authorList>
            <person name="Choi A."/>
            <person name="Baek K."/>
        </authorList>
    </citation>
    <scope>NUCLEOTIDE SEQUENCE [LARGE SCALE GENOMIC DNA]</scope>
    <source>
        <strain evidence="11 12">JCM 18388</strain>
    </source>
</reference>
<keyword evidence="5" id="KW-0949">S-adenosyl-L-methionine</keyword>
<evidence type="ECO:0000256" key="1">
    <source>
        <dbReference type="ARBA" id="ARBA00006594"/>
    </source>
</evidence>
<dbReference type="GO" id="GO:0008170">
    <property type="term" value="F:N-methyltransferase activity"/>
    <property type="evidence" value="ECO:0007669"/>
    <property type="project" value="InterPro"/>
</dbReference>
<dbReference type="EC" id="2.1.1.72" evidence="2"/>
<evidence type="ECO:0000256" key="4">
    <source>
        <dbReference type="ARBA" id="ARBA00022679"/>
    </source>
</evidence>
<sequence>MNTQDLKKLENDLWAAADSLRANSGLKASEYAAPILGLIFLRFVDNKYSQFEAEINEEYERNKGGRNEKSLKSIAVEKCRFYLPDSARYQTLLDLSDSDDIALHIKHAMQAVEDGIDDEQFKDVLPKDEYAGLSGDKTEEIKKTLNELLRIFKDIPVDAGGDVFGKIYEYFLGKFALAEGQGGGEFFTPESVVKFMVAMIEPSSGTIYDPACGSGGMFVQSAHFIDQHRSHGEAREFTVCGQEKTPQTAKLARMNLFLNDLKGEISTLNSYYENPFDSVGQFDYVMANPPFNVDDVNLTKVKDQPRFNTYGIPQKKTKTKKADEGKETVPNANYLWINLFATSLKSNGRAGLVMANSASDARHSEAEIRQKLIEENLIYSMVTLPSNMFYTVTLPATLWFFDKAKTDENILFIDARNVFTQIDRAHREFSDDQVRNLALIGKLHRDDREEFTSTVSDYFKQGIDLLKAQQRKLASLRCQIKAALPETIQKTLCEEINTIASGFKTLWLAQQAYLQQSLDKDLSTDDLNTKQHAWLAQCEPYLETLKQGLKQLDTSLRKHEKDLQTAHEIEQANEDKPKRFSLDKANKQLRKDAEALHEVLKQCRLPFTHIRWLQDRFPDAKYEDVTGLCKLASLEDVKEQDYSLNAGRYVGVVIEEDGKTEEEFLADLQEMNARLNELNTLAGKLSKSIGQNVLSLVDAQ</sequence>
<protein>
    <recommendedName>
        <fullName evidence="2">site-specific DNA-methyltransferase (adenine-specific)</fullName>
        <ecNumber evidence="2">2.1.1.72</ecNumber>
    </recommendedName>
</protein>
<dbReference type="GO" id="GO:0009307">
    <property type="term" value="P:DNA restriction-modification system"/>
    <property type="evidence" value="ECO:0007669"/>
    <property type="project" value="UniProtKB-KW"/>
</dbReference>
<dbReference type="InterPro" id="IPR003356">
    <property type="entry name" value="DNA_methylase_A-5"/>
</dbReference>
<keyword evidence="12" id="KW-1185">Reference proteome</keyword>
<dbReference type="InterPro" id="IPR022749">
    <property type="entry name" value="D12N6_MeTrfase_N"/>
</dbReference>
<feature type="domain" description="DNA methylase adenine-specific" evidence="9">
    <location>
        <begin position="161"/>
        <end position="442"/>
    </location>
</feature>
<feature type="domain" description="N6 adenine-specific DNA methyltransferase N-terminal" evidence="10">
    <location>
        <begin position="9"/>
        <end position="152"/>
    </location>
</feature>
<dbReference type="OrthoDB" id="5749002at2"/>
<keyword evidence="6" id="KW-0680">Restriction system</keyword>
<dbReference type="InterPro" id="IPR038333">
    <property type="entry name" value="T1MK-like_N_sf"/>
</dbReference>
<gene>
    <name evidence="11" type="ORF">DKW60_18250</name>
</gene>
<evidence type="ECO:0000256" key="5">
    <source>
        <dbReference type="ARBA" id="ARBA00022691"/>
    </source>
</evidence>
<feature type="domain" description="DNA methylase adenine-specific" evidence="9">
    <location>
        <begin position="600"/>
        <end position="654"/>
    </location>
</feature>
<evidence type="ECO:0000256" key="6">
    <source>
        <dbReference type="ARBA" id="ARBA00022747"/>
    </source>
</evidence>
<dbReference type="InterPro" id="IPR029063">
    <property type="entry name" value="SAM-dependent_MTases_sf"/>
</dbReference>
<dbReference type="Pfam" id="PF02384">
    <property type="entry name" value="N6_Mtase"/>
    <property type="match status" value="2"/>
</dbReference>
<keyword evidence="4" id="KW-0808">Transferase</keyword>
<dbReference type="GO" id="GO:0032259">
    <property type="term" value="P:methylation"/>
    <property type="evidence" value="ECO:0007669"/>
    <property type="project" value="UniProtKB-KW"/>
</dbReference>
<keyword evidence="8" id="KW-0175">Coiled coil</keyword>
<dbReference type="AlphaFoldDB" id="A0A317C374"/>
<dbReference type="Gene3D" id="3.40.50.150">
    <property type="entry name" value="Vaccinia Virus protein VP39"/>
    <property type="match status" value="1"/>
</dbReference>
<dbReference type="GO" id="GO:0003677">
    <property type="term" value="F:DNA binding"/>
    <property type="evidence" value="ECO:0007669"/>
    <property type="project" value="InterPro"/>
</dbReference>
<evidence type="ECO:0000259" key="10">
    <source>
        <dbReference type="Pfam" id="PF12161"/>
    </source>
</evidence>
<dbReference type="RefSeq" id="WP_109839100.1">
    <property type="nucleotide sequence ID" value="NZ_QGKM01000069.1"/>
</dbReference>
<name>A0A317C374_9GAMM</name>
<dbReference type="GO" id="GO:0009007">
    <property type="term" value="F:site-specific DNA-methyltransferase (adenine-specific) activity"/>
    <property type="evidence" value="ECO:0007669"/>
    <property type="project" value="UniProtKB-EC"/>
</dbReference>
<evidence type="ECO:0000256" key="7">
    <source>
        <dbReference type="ARBA" id="ARBA00047942"/>
    </source>
</evidence>
<proteinExistence type="inferred from homology"/>
<keyword evidence="3 11" id="KW-0489">Methyltransferase</keyword>
<organism evidence="11 12">
    <name type="scientific">Leucothrix pacifica</name>
    <dbReference type="NCBI Taxonomy" id="1247513"/>
    <lineage>
        <taxon>Bacteria</taxon>
        <taxon>Pseudomonadati</taxon>
        <taxon>Pseudomonadota</taxon>
        <taxon>Gammaproteobacteria</taxon>
        <taxon>Thiotrichales</taxon>
        <taxon>Thiotrichaceae</taxon>
        <taxon>Leucothrix</taxon>
    </lineage>
</organism>
<dbReference type="EMBL" id="QGKM01000069">
    <property type="protein sequence ID" value="PWQ93028.1"/>
    <property type="molecule type" value="Genomic_DNA"/>
</dbReference>
<evidence type="ECO:0000256" key="2">
    <source>
        <dbReference type="ARBA" id="ARBA00011900"/>
    </source>
</evidence>
<feature type="coiled-coil region" evidence="8">
    <location>
        <begin position="542"/>
        <end position="602"/>
    </location>
</feature>
<evidence type="ECO:0000313" key="11">
    <source>
        <dbReference type="EMBL" id="PWQ93028.1"/>
    </source>
</evidence>
<dbReference type="PANTHER" id="PTHR42998:SF1">
    <property type="entry name" value="TYPE I RESTRICTION ENZYME HINDI METHYLASE SUBUNIT"/>
    <property type="match status" value="1"/>
</dbReference>
<comment type="caution">
    <text evidence="11">The sequence shown here is derived from an EMBL/GenBank/DDBJ whole genome shotgun (WGS) entry which is preliminary data.</text>
</comment>
<dbReference type="PANTHER" id="PTHR42998">
    <property type="entry name" value="TYPE I RESTRICTION ENZYME HINDVIIP M PROTEIN-RELATED"/>
    <property type="match status" value="1"/>
</dbReference>
<dbReference type="SUPFAM" id="SSF53335">
    <property type="entry name" value="S-adenosyl-L-methionine-dependent methyltransferases"/>
    <property type="match status" value="1"/>
</dbReference>
<evidence type="ECO:0000256" key="3">
    <source>
        <dbReference type="ARBA" id="ARBA00022603"/>
    </source>
</evidence>
<evidence type="ECO:0000313" key="12">
    <source>
        <dbReference type="Proteomes" id="UP000245539"/>
    </source>
</evidence>